<evidence type="ECO:0000256" key="1">
    <source>
        <dbReference type="ARBA" id="ARBA00022723"/>
    </source>
</evidence>
<dbReference type="InterPro" id="IPR036236">
    <property type="entry name" value="Znf_C2H2_sf"/>
</dbReference>
<evidence type="ECO:0000313" key="9">
    <source>
        <dbReference type="Proteomes" id="UP000318571"/>
    </source>
</evidence>
<feature type="region of interest" description="Disordered" evidence="6">
    <location>
        <begin position="232"/>
        <end position="258"/>
    </location>
</feature>
<dbReference type="PANTHER" id="PTHR24379:SF126">
    <property type="entry name" value="LD25880P"/>
    <property type="match status" value="1"/>
</dbReference>
<feature type="compositionally biased region" description="Pro residues" evidence="6">
    <location>
        <begin position="232"/>
        <end position="248"/>
    </location>
</feature>
<sequence>GSRVGVSFCFEKSSTRRKQHNSAGFEENKCVKMDLDEDFDDMLTSFEQEIMEEDIKSDQKASFSSPVLPPSKCPQTLKTKTALKVKPISDLSQSSAEPQDLVSPKMVRIWNELPSKEPAHPTPQLILCCYACNMEMPDEEALADHLVDHVKKGENSEPVHLSLMEDTEICHLCCMVFNGLAEVISHYRSYHEDKPIACDGCGCSFQDHAFLIRHFKACPKFHYSRRSRLTPVVPPPSSAAPPPPPPPKTSKAPRNAPANSQRTEKVLKCFQCDFSCSDQNTLSDHWFSHGIESTHRPWVNRVETVEGIACGLCRRSFSTKKRRKHHWINHHRTQTLYPKLKLSPDGINVNCGLCLRDFDCSEDKYDHWDSEHRIPNKTGCLFFCGLCDSLFKTETELRIHNIDFHNAEGGQLPSNTSRQQDLEDEVDRDTPAVRTFNALVCDLCEAALSDVELAQNHFLLQHGLSVKDLRDIRTGKWHSPQRVFAGLEKNRNHQLFMMEMQELTLKMFSNECYQKDLHCFQCRQSMSTIPDLKAHLSRAHLKTQNEIFTMELENKFDDFVVKFKCPMCSVSLFNRHDRLRHLINCHGLPILDVLNFKKTRLSVTAQGCLAMDNVLLNPKNG</sequence>
<evidence type="ECO:0000256" key="6">
    <source>
        <dbReference type="SAM" id="MobiDB-lite"/>
    </source>
</evidence>
<dbReference type="STRING" id="6832.A0A553PTG4"/>
<dbReference type="InterPro" id="IPR013087">
    <property type="entry name" value="Znf_C2H2_type"/>
</dbReference>
<dbReference type="SMART" id="SM00355">
    <property type="entry name" value="ZnF_C2H2"/>
    <property type="match status" value="10"/>
</dbReference>
<keyword evidence="1" id="KW-0479">Metal-binding</keyword>
<name>A0A553PTG4_TIGCA</name>
<keyword evidence="3 5" id="KW-0863">Zinc-finger</keyword>
<dbReference type="PANTHER" id="PTHR24379">
    <property type="entry name" value="KRAB AND ZINC FINGER DOMAIN-CONTAINING"/>
    <property type="match status" value="1"/>
</dbReference>
<dbReference type="SUPFAM" id="SSF57667">
    <property type="entry name" value="beta-beta-alpha zinc fingers"/>
    <property type="match status" value="1"/>
</dbReference>
<evidence type="ECO:0000259" key="7">
    <source>
        <dbReference type="PROSITE" id="PS50157"/>
    </source>
</evidence>
<evidence type="ECO:0000256" key="3">
    <source>
        <dbReference type="ARBA" id="ARBA00022771"/>
    </source>
</evidence>
<dbReference type="PROSITE" id="PS00028">
    <property type="entry name" value="ZINC_FINGER_C2H2_1"/>
    <property type="match status" value="5"/>
</dbReference>
<dbReference type="PROSITE" id="PS50157">
    <property type="entry name" value="ZINC_FINGER_C2H2_2"/>
    <property type="match status" value="2"/>
</dbReference>
<comment type="caution">
    <text evidence="8">The sequence shown here is derived from an EMBL/GenBank/DDBJ whole genome shotgun (WGS) entry which is preliminary data.</text>
</comment>
<dbReference type="EMBL" id="VCGU01000001">
    <property type="protein sequence ID" value="TRY80956.1"/>
    <property type="molecule type" value="Genomic_DNA"/>
</dbReference>
<feature type="domain" description="C2H2-type" evidence="7">
    <location>
        <begin position="382"/>
        <end position="410"/>
    </location>
</feature>
<reference evidence="8 9" key="1">
    <citation type="journal article" date="2018" name="Nat. Ecol. Evol.">
        <title>Genomic signatures of mitonuclear coevolution across populations of Tigriopus californicus.</title>
        <authorList>
            <person name="Barreto F.S."/>
            <person name="Watson E.T."/>
            <person name="Lima T.G."/>
            <person name="Willett C.S."/>
            <person name="Edmands S."/>
            <person name="Li W."/>
            <person name="Burton R.S."/>
        </authorList>
    </citation>
    <scope>NUCLEOTIDE SEQUENCE [LARGE SCALE GENOMIC DNA]</scope>
    <source>
        <strain evidence="8 9">San Diego</strain>
    </source>
</reference>
<evidence type="ECO:0000256" key="5">
    <source>
        <dbReference type="PROSITE-ProRule" id="PRU00042"/>
    </source>
</evidence>
<dbReference type="GO" id="GO:0008270">
    <property type="term" value="F:zinc ion binding"/>
    <property type="evidence" value="ECO:0007669"/>
    <property type="project" value="UniProtKB-KW"/>
</dbReference>
<keyword evidence="9" id="KW-1185">Reference proteome</keyword>
<evidence type="ECO:0000313" key="8">
    <source>
        <dbReference type="EMBL" id="TRY80956.1"/>
    </source>
</evidence>
<proteinExistence type="predicted"/>
<dbReference type="Gene3D" id="3.30.160.60">
    <property type="entry name" value="Classic Zinc Finger"/>
    <property type="match status" value="2"/>
</dbReference>
<feature type="domain" description="C2H2-type" evidence="7">
    <location>
        <begin position="196"/>
        <end position="227"/>
    </location>
</feature>
<accession>A0A553PTG4</accession>
<protein>
    <recommendedName>
        <fullName evidence="7">C2H2-type domain-containing protein</fullName>
    </recommendedName>
</protein>
<keyword evidence="4" id="KW-0862">Zinc</keyword>
<dbReference type="Proteomes" id="UP000318571">
    <property type="component" value="Chromosome 12"/>
</dbReference>
<evidence type="ECO:0000256" key="2">
    <source>
        <dbReference type="ARBA" id="ARBA00022737"/>
    </source>
</evidence>
<keyword evidence="2" id="KW-0677">Repeat</keyword>
<dbReference type="AlphaFoldDB" id="A0A553PTG4"/>
<evidence type="ECO:0000256" key="4">
    <source>
        <dbReference type="ARBA" id="ARBA00022833"/>
    </source>
</evidence>
<gene>
    <name evidence="8" type="ORF">TCAL_09564</name>
</gene>
<feature type="non-terminal residue" evidence="8">
    <location>
        <position position="1"/>
    </location>
</feature>
<organism evidence="8 9">
    <name type="scientific">Tigriopus californicus</name>
    <name type="common">Marine copepod</name>
    <dbReference type="NCBI Taxonomy" id="6832"/>
    <lineage>
        <taxon>Eukaryota</taxon>
        <taxon>Metazoa</taxon>
        <taxon>Ecdysozoa</taxon>
        <taxon>Arthropoda</taxon>
        <taxon>Crustacea</taxon>
        <taxon>Multicrustacea</taxon>
        <taxon>Hexanauplia</taxon>
        <taxon>Copepoda</taxon>
        <taxon>Harpacticoida</taxon>
        <taxon>Harpacticidae</taxon>
        <taxon>Tigriopus</taxon>
    </lineage>
</organism>